<dbReference type="GO" id="GO:0050660">
    <property type="term" value="F:flavin adenine dinucleotide binding"/>
    <property type="evidence" value="ECO:0007669"/>
    <property type="project" value="InterPro"/>
</dbReference>
<dbReference type="Pfam" id="PF05199">
    <property type="entry name" value="GMC_oxred_C"/>
    <property type="match status" value="1"/>
</dbReference>
<keyword evidence="3" id="KW-0285">Flavoprotein</keyword>
<feature type="domain" description="Glucose-methanol-choline oxidoreductase N-terminal" evidence="8">
    <location>
        <begin position="296"/>
        <end position="310"/>
    </location>
</feature>
<dbReference type="SUPFAM" id="SSF51905">
    <property type="entry name" value="FAD/NAD(P)-binding domain"/>
    <property type="match status" value="1"/>
</dbReference>
<dbReference type="Gene3D" id="3.30.560.10">
    <property type="entry name" value="Glucose Oxidase, domain 3"/>
    <property type="match status" value="1"/>
</dbReference>
<dbReference type="STRING" id="573508.A0A1E3B058"/>
<dbReference type="OrthoDB" id="269227at2759"/>
<dbReference type="InterPro" id="IPR036188">
    <property type="entry name" value="FAD/NAD-bd_sf"/>
</dbReference>
<comment type="similarity">
    <text evidence="2">Belongs to the GMC oxidoreductase family.</text>
</comment>
<dbReference type="SUPFAM" id="SSF54373">
    <property type="entry name" value="FAD-linked reductases, C-terminal domain"/>
    <property type="match status" value="1"/>
</dbReference>
<evidence type="ECO:0000256" key="3">
    <source>
        <dbReference type="ARBA" id="ARBA00022630"/>
    </source>
</evidence>
<evidence type="ECO:0000256" key="2">
    <source>
        <dbReference type="ARBA" id="ARBA00010790"/>
    </source>
</evidence>
<feature type="region of interest" description="Disordered" evidence="7">
    <location>
        <begin position="389"/>
        <end position="408"/>
    </location>
</feature>
<dbReference type="InterPro" id="IPR012132">
    <property type="entry name" value="GMC_OxRdtase"/>
</dbReference>
<comment type="caution">
    <text evidence="9">The sequence shown here is derived from an EMBL/GenBank/DDBJ whole genome shotgun (WGS) entry which is preliminary data.</text>
</comment>
<accession>A0A1E3B058</accession>
<evidence type="ECO:0000256" key="5">
    <source>
        <dbReference type="PIRSR" id="PIRSR000137-1"/>
    </source>
</evidence>
<feature type="active site" description="Proton donor" evidence="5">
    <location>
        <position position="542"/>
    </location>
</feature>
<evidence type="ECO:0000256" key="6">
    <source>
        <dbReference type="PIRSR" id="PIRSR000137-2"/>
    </source>
</evidence>
<dbReference type="Pfam" id="PF00732">
    <property type="entry name" value="GMC_oxred_N"/>
    <property type="match status" value="1"/>
</dbReference>
<evidence type="ECO:0000256" key="7">
    <source>
        <dbReference type="SAM" id="MobiDB-lite"/>
    </source>
</evidence>
<dbReference type="GO" id="GO:0016614">
    <property type="term" value="F:oxidoreductase activity, acting on CH-OH group of donors"/>
    <property type="evidence" value="ECO:0007669"/>
    <property type="project" value="InterPro"/>
</dbReference>
<dbReference type="AlphaFoldDB" id="A0A1E3B058"/>
<name>A0A1E3B058_ASPCR</name>
<feature type="binding site" evidence="6">
    <location>
        <position position="254"/>
    </location>
    <ligand>
        <name>FAD</name>
        <dbReference type="ChEBI" id="CHEBI:57692"/>
    </ligand>
</feature>
<dbReference type="PANTHER" id="PTHR11552">
    <property type="entry name" value="GLUCOSE-METHANOL-CHOLINE GMC OXIDOREDUCTASE"/>
    <property type="match status" value="1"/>
</dbReference>
<evidence type="ECO:0000256" key="4">
    <source>
        <dbReference type="ARBA" id="ARBA00022827"/>
    </source>
</evidence>
<proteinExistence type="inferred from homology"/>
<keyword evidence="10" id="KW-1185">Reference proteome</keyword>
<dbReference type="EMBL" id="JXNT01000029">
    <property type="protein sequence ID" value="ODM14308.1"/>
    <property type="molecule type" value="Genomic_DNA"/>
</dbReference>
<dbReference type="PROSITE" id="PS00624">
    <property type="entry name" value="GMC_OXRED_2"/>
    <property type="match status" value="1"/>
</dbReference>
<evidence type="ECO:0000313" key="10">
    <source>
        <dbReference type="Proteomes" id="UP000094569"/>
    </source>
</evidence>
<dbReference type="InterPro" id="IPR000172">
    <property type="entry name" value="GMC_OxRdtase_N"/>
</dbReference>
<dbReference type="Gene3D" id="3.50.50.60">
    <property type="entry name" value="FAD/NAD(P)-binding domain"/>
    <property type="match status" value="1"/>
</dbReference>
<reference evidence="9 10" key="1">
    <citation type="journal article" date="2016" name="BMC Genomics">
        <title>Comparative genomic and transcriptomic analyses of the Fuzhuan brick tea-fermentation fungus Aspergillus cristatus.</title>
        <authorList>
            <person name="Ge Y."/>
            <person name="Wang Y."/>
            <person name="Liu Y."/>
            <person name="Tan Y."/>
            <person name="Ren X."/>
            <person name="Zhang X."/>
            <person name="Hyde K.D."/>
            <person name="Liu Y."/>
            <person name="Liu Z."/>
        </authorList>
    </citation>
    <scope>NUCLEOTIDE SEQUENCE [LARGE SCALE GENOMIC DNA]</scope>
    <source>
        <strain evidence="9 10">GZAAS20.1005</strain>
    </source>
</reference>
<dbReference type="InterPro" id="IPR007867">
    <property type="entry name" value="GMC_OxRtase_C"/>
</dbReference>
<feature type="region of interest" description="Disordered" evidence="7">
    <location>
        <begin position="1"/>
        <end position="20"/>
    </location>
</feature>
<dbReference type="PIRSF" id="PIRSF000137">
    <property type="entry name" value="Alcohol_oxidase"/>
    <property type="match status" value="1"/>
</dbReference>
<sequence>MGRNPVFNPLQYATPQLKTGPPATYTAAQRSLKGYDYGAAGCVLASKLSEDPKISVLVLEAGGDNTNILESKVPLMFPKLFHTEHDWDYYTTEQPGVASRRFYWPRGRMLGGSTSMNAMIYHHASKSDFVEWVVRHGCEGWGYDDLQPYFRAMERFIPNAARPAIDAKHRGDKGHWETGYSWLSEIGDKGFLPACEDVGIPLTADINTPEGTLGATRLQTFIDVKGRRSSFATAYLTPKVRKRPNLTIACSAQVTRLLVDRLSGPVPSIIGVELQTKRGGELFEVHAHREVILSGGATNTPQILLLSGIGPEEELNKHGIPIVKVNESVGKNLKDHLVSTPISCKAKPGTTLDYLGNLLHALPALARWLVLGSGPLTHNAGEAAAFIRSNEHQFPGRSTPKDNTSGSIGPDIEIVGAPMAFIHHGEEPAPPGVNIFTLGCCCLRPQSKGTITLQSKDAFDPPRIDPNYLSDEDNNDLKVLLSGLRVCLRIMRSPALAKYLEPVSSDDNPWSYWWPYSSGDIEQISDEDLTKWLKEKAFTLYHPVGTARMGTSPATSVVDTQCRVHGVGRLRALDASVFPEQISGHPTAPIGAMAYKLSEMIRADENGRVMANL</sequence>
<keyword evidence="4 6" id="KW-0274">FAD</keyword>
<evidence type="ECO:0000259" key="8">
    <source>
        <dbReference type="PROSITE" id="PS00624"/>
    </source>
</evidence>
<protein>
    <recommendedName>
        <fullName evidence="8">Glucose-methanol-choline oxidoreductase N-terminal domain-containing protein</fullName>
    </recommendedName>
</protein>
<evidence type="ECO:0000313" key="9">
    <source>
        <dbReference type="EMBL" id="ODM14308.1"/>
    </source>
</evidence>
<comment type="cofactor">
    <cofactor evidence="1 6">
        <name>FAD</name>
        <dbReference type="ChEBI" id="CHEBI:57692"/>
    </cofactor>
</comment>
<dbReference type="Proteomes" id="UP000094569">
    <property type="component" value="Unassembled WGS sequence"/>
</dbReference>
<organism evidence="9 10">
    <name type="scientific">Aspergillus cristatus</name>
    <name type="common">Chinese Fuzhuan brick tea-fermentation fungus</name>
    <name type="synonym">Eurotium cristatum</name>
    <dbReference type="NCBI Taxonomy" id="573508"/>
    <lineage>
        <taxon>Eukaryota</taxon>
        <taxon>Fungi</taxon>
        <taxon>Dikarya</taxon>
        <taxon>Ascomycota</taxon>
        <taxon>Pezizomycotina</taxon>
        <taxon>Eurotiomycetes</taxon>
        <taxon>Eurotiomycetidae</taxon>
        <taxon>Eurotiales</taxon>
        <taxon>Aspergillaceae</taxon>
        <taxon>Aspergillus</taxon>
        <taxon>Aspergillus subgen. Aspergillus</taxon>
    </lineage>
</organism>
<feature type="active site" description="Proton acceptor" evidence="5">
    <location>
        <position position="585"/>
    </location>
</feature>
<dbReference type="PANTHER" id="PTHR11552:SF147">
    <property type="entry name" value="CHOLINE DEHYDROGENASE, MITOCHONDRIAL"/>
    <property type="match status" value="1"/>
</dbReference>
<gene>
    <name evidence="9" type="ORF">SI65_10305</name>
</gene>
<dbReference type="VEuPathDB" id="FungiDB:SI65_10305"/>
<evidence type="ECO:0000256" key="1">
    <source>
        <dbReference type="ARBA" id="ARBA00001974"/>
    </source>
</evidence>